<accession>A0A8S9A4B0</accession>
<sequence>MSRPVCSNRCDRNRLTDINYNHTLVIRSTNSPSSSAPSKEDKKSIEEKKYEHLFGEALAFNADLEDR</sequence>
<evidence type="ECO:0000313" key="3">
    <source>
        <dbReference type="Proteomes" id="UP000433876"/>
    </source>
</evidence>
<feature type="region of interest" description="Disordered" evidence="1">
    <location>
        <begin position="26"/>
        <end position="45"/>
    </location>
</feature>
<dbReference type="Proteomes" id="UP000433876">
    <property type="component" value="Unassembled WGS sequence"/>
</dbReference>
<gene>
    <name evidence="2" type="ORF">SMACR_12739</name>
</gene>
<feature type="compositionally biased region" description="Low complexity" evidence="1">
    <location>
        <begin position="28"/>
        <end position="37"/>
    </location>
</feature>
<evidence type="ECO:0000313" key="2">
    <source>
        <dbReference type="EMBL" id="KAA8636000.1"/>
    </source>
</evidence>
<protein>
    <submittedName>
        <fullName evidence="2">Uncharacterized protein</fullName>
    </submittedName>
</protein>
<reference evidence="2 3" key="1">
    <citation type="submission" date="2017-07" db="EMBL/GenBank/DDBJ databases">
        <title>Genome sequence of the Sordaria macrospora wild type strain R19027.</title>
        <authorList>
            <person name="Nowrousian M."/>
            <person name="Teichert I."/>
            <person name="Kueck U."/>
        </authorList>
    </citation>
    <scope>NUCLEOTIDE SEQUENCE [LARGE SCALE GENOMIC DNA]</scope>
    <source>
        <strain evidence="2 3">R19027</strain>
        <tissue evidence="2">Mycelium</tissue>
    </source>
</reference>
<organism evidence="2 3">
    <name type="scientific">Sordaria macrospora</name>
    <dbReference type="NCBI Taxonomy" id="5147"/>
    <lineage>
        <taxon>Eukaryota</taxon>
        <taxon>Fungi</taxon>
        <taxon>Dikarya</taxon>
        <taxon>Ascomycota</taxon>
        <taxon>Pezizomycotina</taxon>
        <taxon>Sordariomycetes</taxon>
        <taxon>Sordariomycetidae</taxon>
        <taxon>Sordariales</taxon>
        <taxon>Sordariaceae</taxon>
        <taxon>Sordaria</taxon>
    </lineage>
</organism>
<evidence type="ECO:0000256" key="1">
    <source>
        <dbReference type="SAM" id="MobiDB-lite"/>
    </source>
</evidence>
<dbReference type="AlphaFoldDB" id="A0A8S9A4B0"/>
<dbReference type="EMBL" id="NMPR01000007">
    <property type="protein sequence ID" value="KAA8636000.1"/>
    <property type="molecule type" value="Genomic_DNA"/>
</dbReference>
<name>A0A8S9A4B0_SORMA</name>
<proteinExistence type="predicted"/>
<comment type="caution">
    <text evidence="2">The sequence shown here is derived from an EMBL/GenBank/DDBJ whole genome shotgun (WGS) entry which is preliminary data.</text>
</comment>